<evidence type="ECO:0000313" key="4">
    <source>
        <dbReference type="EMBL" id="XDP45511.1"/>
    </source>
</evidence>
<dbReference type="InterPro" id="IPR050312">
    <property type="entry name" value="IolE/XylAMocC-like"/>
</dbReference>
<keyword evidence="4" id="KW-0413">Isomerase</keyword>
<dbReference type="RefSeq" id="WP_369046028.1">
    <property type="nucleotide sequence ID" value="NZ_CP163302.1"/>
</dbReference>
<name>A0AB39L2W7_9MICC</name>
<dbReference type="GO" id="GO:0016853">
    <property type="term" value="F:isomerase activity"/>
    <property type="evidence" value="ECO:0007669"/>
    <property type="project" value="UniProtKB-KW"/>
</dbReference>
<sequence>MNTNISTRLAAAPISWGVCEVPNWGYQLDADRVLSEMAELGVTATEFGPAGFLPTEPGPRAEVLSRYGLQAIGGFFPVILHDAGKDPLEAVQPELDAYEAAGAQVMVLAAETGVEGYDQRHELDAEGWTLFGRNLDRIVRAAADRGVAAVLHPHVGTMVESAADVRRVLDDTSADLCLDTGHLLIGGTDPRALAREFASRIGHTHLKDVRAELAARVQAGDLTYTDAVKAGMYVPLGQGDVGIADIVASLTASGYRGWFTMEQDTILETVPEGDGPASDVRISVAFLRSLEDAAQGTAKGTAHDGGALAGGSARGGAA</sequence>
<evidence type="ECO:0000256" key="1">
    <source>
        <dbReference type="ARBA" id="ARBA00023277"/>
    </source>
</evidence>
<keyword evidence="1" id="KW-0119">Carbohydrate metabolism</keyword>
<accession>A0AB39L2W7</accession>
<dbReference type="Gene3D" id="3.20.20.150">
    <property type="entry name" value="Divalent-metal-dependent TIM barrel enzymes"/>
    <property type="match status" value="1"/>
</dbReference>
<feature type="compositionally biased region" description="Gly residues" evidence="2">
    <location>
        <begin position="307"/>
        <end position="318"/>
    </location>
</feature>
<dbReference type="InterPro" id="IPR036237">
    <property type="entry name" value="Xyl_isomerase-like_sf"/>
</dbReference>
<dbReference type="AlphaFoldDB" id="A0AB39L2W7"/>
<dbReference type="SUPFAM" id="SSF51658">
    <property type="entry name" value="Xylose isomerase-like"/>
    <property type="match status" value="1"/>
</dbReference>
<dbReference type="InterPro" id="IPR013022">
    <property type="entry name" value="Xyl_isomerase-like_TIM-brl"/>
</dbReference>
<dbReference type="Pfam" id="PF01261">
    <property type="entry name" value="AP_endonuc_2"/>
    <property type="match status" value="1"/>
</dbReference>
<reference evidence="4" key="1">
    <citation type="submission" date="2024-07" db="EMBL/GenBank/DDBJ databases">
        <authorList>
            <person name="fu j."/>
        </authorList>
    </citation>
    <scope>NUCLEOTIDE SEQUENCE</scope>
    <source>
        <strain evidence="4">P10A9</strain>
    </source>
</reference>
<gene>
    <name evidence="4" type="ORF">AB5L97_00335</name>
</gene>
<dbReference type="KEGG" id="spue:AB5L97_00335"/>
<dbReference type="EMBL" id="CP163302">
    <property type="protein sequence ID" value="XDP45511.1"/>
    <property type="molecule type" value="Genomic_DNA"/>
</dbReference>
<evidence type="ECO:0000259" key="3">
    <source>
        <dbReference type="Pfam" id="PF01261"/>
    </source>
</evidence>
<protein>
    <submittedName>
        <fullName evidence="4">Sugar phosphate isomerase/epimerase family protein</fullName>
    </submittedName>
</protein>
<organism evidence="4">
    <name type="scientific">Sinomonas puerhi</name>
    <dbReference type="NCBI Taxonomy" id="3238584"/>
    <lineage>
        <taxon>Bacteria</taxon>
        <taxon>Bacillati</taxon>
        <taxon>Actinomycetota</taxon>
        <taxon>Actinomycetes</taxon>
        <taxon>Micrococcales</taxon>
        <taxon>Micrococcaceae</taxon>
        <taxon>Sinomonas</taxon>
    </lineage>
</organism>
<dbReference type="PANTHER" id="PTHR12110:SF41">
    <property type="entry name" value="INOSOSE DEHYDRATASE"/>
    <property type="match status" value="1"/>
</dbReference>
<dbReference type="PANTHER" id="PTHR12110">
    <property type="entry name" value="HYDROXYPYRUVATE ISOMERASE"/>
    <property type="match status" value="1"/>
</dbReference>
<feature type="region of interest" description="Disordered" evidence="2">
    <location>
        <begin position="298"/>
        <end position="318"/>
    </location>
</feature>
<proteinExistence type="predicted"/>
<feature type="domain" description="Xylose isomerase-like TIM barrel" evidence="3">
    <location>
        <begin position="37"/>
        <end position="288"/>
    </location>
</feature>
<evidence type="ECO:0000256" key="2">
    <source>
        <dbReference type="SAM" id="MobiDB-lite"/>
    </source>
</evidence>